<dbReference type="AlphaFoldDB" id="A0A927CDW2"/>
<keyword evidence="3" id="KW-1185">Reference proteome</keyword>
<feature type="transmembrane region" description="Helical" evidence="1">
    <location>
        <begin position="96"/>
        <end position="115"/>
    </location>
</feature>
<feature type="transmembrane region" description="Helical" evidence="1">
    <location>
        <begin position="136"/>
        <end position="157"/>
    </location>
</feature>
<dbReference type="Gene3D" id="1.20.1250.20">
    <property type="entry name" value="MFS general substrate transporter like domains"/>
    <property type="match status" value="1"/>
</dbReference>
<feature type="transmembrane region" description="Helical" evidence="1">
    <location>
        <begin position="71"/>
        <end position="90"/>
    </location>
</feature>
<evidence type="ECO:0008006" key="4">
    <source>
        <dbReference type="Google" id="ProtNLM"/>
    </source>
</evidence>
<feature type="transmembrane region" description="Helical" evidence="1">
    <location>
        <begin position="275"/>
        <end position="292"/>
    </location>
</feature>
<dbReference type="InterPro" id="IPR036259">
    <property type="entry name" value="MFS_trans_sf"/>
</dbReference>
<feature type="transmembrane region" description="Helical" evidence="1">
    <location>
        <begin position="336"/>
        <end position="357"/>
    </location>
</feature>
<feature type="transmembrane region" description="Helical" evidence="1">
    <location>
        <begin position="44"/>
        <end position="64"/>
    </location>
</feature>
<feature type="transmembrane region" description="Helical" evidence="1">
    <location>
        <begin position="245"/>
        <end position="263"/>
    </location>
</feature>
<dbReference type="SUPFAM" id="SSF103473">
    <property type="entry name" value="MFS general substrate transporter"/>
    <property type="match status" value="1"/>
</dbReference>
<gene>
    <name evidence="2" type="ORF">IDH45_23145</name>
</gene>
<comment type="caution">
    <text evidence="2">The sequence shown here is derived from an EMBL/GenBank/DDBJ whole genome shotgun (WGS) entry which is preliminary data.</text>
</comment>
<feature type="transmembrane region" description="Helical" evidence="1">
    <location>
        <begin position="298"/>
        <end position="316"/>
    </location>
</feature>
<keyword evidence="1" id="KW-0812">Transmembrane</keyword>
<accession>A0A927CDW2</accession>
<evidence type="ECO:0000313" key="3">
    <source>
        <dbReference type="Proteomes" id="UP000639396"/>
    </source>
</evidence>
<keyword evidence="1" id="KW-0472">Membrane</keyword>
<organism evidence="2 3">
    <name type="scientific">Paenibacillus oceani</name>
    <dbReference type="NCBI Taxonomy" id="2772510"/>
    <lineage>
        <taxon>Bacteria</taxon>
        <taxon>Bacillati</taxon>
        <taxon>Bacillota</taxon>
        <taxon>Bacilli</taxon>
        <taxon>Bacillales</taxon>
        <taxon>Paenibacillaceae</taxon>
        <taxon>Paenibacillus</taxon>
    </lineage>
</organism>
<feature type="transmembrane region" description="Helical" evidence="1">
    <location>
        <begin position="12"/>
        <end position="32"/>
    </location>
</feature>
<feature type="transmembrane region" description="Helical" evidence="1">
    <location>
        <begin position="214"/>
        <end position="239"/>
    </location>
</feature>
<sequence length="408" mass="45340">MGLTGEMRKLLMMNGIGQIIFSYIGIFINLYIWEESKSLFDVSLYNFFTYLVWGAGFTLGAHLLTRRSMRIVYTLSALSGLTVFLLLSFLHLEQRLVWIALIGSVVGLTFGLFYAGQNLGISLSGKAKEFSRYFSVVVVMQQVVSVSVPILSALVIMEFGYSGSFLLMLAIVGCMLGAALLVPNLSLAEVREREGDWFRGIGYFRVFHTASSKWLQAAFIAAGLFFQFQNLFILIFTFSISQDKLIIALLNAAYTCAAFAALYVHRRVRLGEDAWMFIGCSVVALGFLAALVPYSPMLVLSNVLSVLGMYYFGVNWQTKVYRSMNALPPMQKLRVLVWRENTLCAARCVMLLLLFALPDIRGGWFAVIVVLTIGFMFAVPLCLRRSEALAAKQQTHAAAVTEGMSSSV</sequence>
<dbReference type="EMBL" id="JACXJA010000034">
    <property type="protein sequence ID" value="MBD2864878.1"/>
    <property type="molecule type" value="Genomic_DNA"/>
</dbReference>
<reference evidence="2" key="1">
    <citation type="submission" date="2020-09" db="EMBL/GenBank/DDBJ databases">
        <title>A novel bacterium of genus Paenibacillus, isolated from South China Sea.</title>
        <authorList>
            <person name="Huang H."/>
            <person name="Mo K."/>
            <person name="Hu Y."/>
        </authorList>
    </citation>
    <scope>NUCLEOTIDE SEQUENCE</scope>
    <source>
        <strain evidence="2">IB182363</strain>
    </source>
</reference>
<keyword evidence="1" id="KW-1133">Transmembrane helix</keyword>
<dbReference type="Proteomes" id="UP000639396">
    <property type="component" value="Unassembled WGS sequence"/>
</dbReference>
<proteinExistence type="predicted"/>
<name>A0A927CDW2_9BACL</name>
<evidence type="ECO:0000256" key="1">
    <source>
        <dbReference type="SAM" id="Phobius"/>
    </source>
</evidence>
<feature type="transmembrane region" description="Helical" evidence="1">
    <location>
        <begin position="363"/>
        <end position="383"/>
    </location>
</feature>
<feature type="transmembrane region" description="Helical" evidence="1">
    <location>
        <begin position="163"/>
        <end position="183"/>
    </location>
</feature>
<protein>
    <recommendedName>
        <fullName evidence="4">MFS transporter</fullName>
    </recommendedName>
</protein>
<dbReference type="RefSeq" id="WP_190930499.1">
    <property type="nucleotide sequence ID" value="NZ_JACXJA010000034.1"/>
</dbReference>
<evidence type="ECO:0000313" key="2">
    <source>
        <dbReference type="EMBL" id="MBD2864878.1"/>
    </source>
</evidence>